<keyword evidence="8 10" id="KW-0333">Golgi apparatus</keyword>
<comment type="similarity">
    <text evidence="2 10">Belongs to the glycosyltransferase 31 family.</text>
</comment>
<protein>
    <recommendedName>
        <fullName evidence="10">Hexosyltransferase</fullName>
        <ecNumber evidence="10">2.4.1.-</ecNumber>
    </recommendedName>
</protein>
<dbReference type="PANTHER" id="PTHR11214:SF314">
    <property type="entry name" value="HEXOSYLTRANSFERASE"/>
    <property type="match status" value="1"/>
</dbReference>
<name>A0ABN7T4R9_OIKDI</name>
<evidence type="ECO:0000256" key="5">
    <source>
        <dbReference type="ARBA" id="ARBA00022692"/>
    </source>
</evidence>
<evidence type="ECO:0000313" key="12">
    <source>
        <dbReference type="Proteomes" id="UP001158576"/>
    </source>
</evidence>
<evidence type="ECO:0000313" key="11">
    <source>
        <dbReference type="EMBL" id="CAG5110586.1"/>
    </source>
</evidence>
<dbReference type="InterPro" id="IPR002659">
    <property type="entry name" value="Glyco_trans_31"/>
</dbReference>
<reference evidence="11 12" key="1">
    <citation type="submission" date="2021-04" db="EMBL/GenBank/DDBJ databases">
        <authorList>
            <person name="Bliznina A."/>
        </authorList>
    </citation>
    <scope>NUCLEOTIDE SEQUENCE [LARGE SCALE GENOMIC DNA]</scope>
</reference>
<gene>
    <name evidence="11" type="ORF">OKIOD_LOCUS13737</name>
</gene>
<evidence type="ECO:0000256" key="9">
    <source>
        <dbReference type="ARBA" id="ARBA00023136"/>
    </source>
</evidence>
<evidence type="ECO:0000256" key="8">
    <source>
        <dbReference type="ARBA" id="ARBA00023034"/>
    </source>
</evidence>
<keyword evidence="6" id="KW-0735">Signal-anchor</keyword>
<keyword evidence="3 10" id="KW-0328">Glycosyltransferase</keyword>
<dbReference type="EMBL" id="OU015567">
    <property type="protein sequence ID" value="CAG5110586.1"/>
    <property type="molecule type" value="Genomic_DNA"/>
</dbReference>
<keyword evidence="9" id="KW-0472">Membrane</keyword>
<evidence type="ECO:0000256" key="4">
    <source>
        <dbReference type="ARBA" id="ARBA00022679"/>
    </source>
</evidence>
<dbReference type="Pfam" id="PF01762">
    <property type="entry name" value="Galactosyl_T"/>
    <property type="match status" value="1"/>
</dbReference>
<evidence type="ECO:0000256" key="10">
    <source>
        <dbReference type="RuleBase" id="RU363063"/>
    </source>
</evidence>
<evidence type="ECO:0000256" key="7">
    <source>
        <dbReference type="ARBA" id="ARBA00022989"/>
    </source>
</evidence>
<organism evidence="11 12">
    <name type="scientific">Oikopleura dioica</name>
    <name type="common">Tunicate</name>
    <dbReference type="NCBI Taxonomy" id="34765"/>
    <lineage>
        <taxon>Eukaryota</taxon>
        <taxon>Metazoa</taxon>
        <taxon>Chordata</taxon>
        <taxon>Tunicata</taxon>
        <taxon>Appendicularia</taxon>
        <taxon>Copelata</taxon>
        <taxon>Oikopleuridae</taxon>
        <taxon>Oikopleura</taxon>
    </lineage>
</organism>
<dbReference type="Proteomes" id="UP001158576">
    <property type="component" value="Chromosome 2"/>
</dbReference>
<dbReference type="PANTHER" id="PTHR11214">
    <property type="entry name" value="BETA-1,3-N-ACETYLGLUCOSAMINYLTRANSFERASE"/>
    <property type="match status" value="1"/>
</dbReference>
<evidence type="ECO:0000256" key="2">
    <source>
        <dbReference type="ARBA" id="ARBA00008661"/>
    </source>
</evidence>
<evidence type="ECO:0000256" key="1">
    <source>
        <dbReference type="ARBA" id="ARBA00004323"/>
    </source>
</evidence>
<keyword evidence="4" id="KW-0808">Transferase</keyword>
<accession>A0ABN7T4R9</accession>
<keyword evidence="12" id="KW-1185">Reference proteome</keyword>
<sequence length="356" mass="41040">MERFATRRMFKSDESFKAKNYFFILGSDSDGSAFRDDSFLREEAEKYQDIVIADFVDTYNNLPTKTQSMYDFATTYCSDSVLYFVFHDSDTIIDSRELEHRMTKKVSWERLSTSSKRTITGLSSLKDNLDVKTDFQIPFLRNISEEEDGHGVVHEALGNEKGQIFCLRPTGWNHNAKNTEKYNITQSEYPPLFRLPEYCNGQGAILNRIALEKIHQVSKVTEMGSFRIEDIYFTGILRAKAGIQVPERVLSFDSEKISSRGNLMHTLLLFAKHNSKDAFSGTSPVLQDDKLIYAAASGFFPQVLMKRKATEDFETDLKVGDIESVLGNQRDALEKRLEWFYEQERKNKNLHLKILD</sequence>
<comment type="subcellular location">
    <subcellularLocation>
        <location evidence="1 10">Golgi apparatus membrane</location>
        <topology evidence="1 10">Single-pass type II membrane protein</topology>
    </subcellularLocation>
</comment>
<evidence type="ECO:0000256" key="6">
    <source>
        <dbReference type="ARBA" id="ARBA00022968"/>
    </source>
</evidence>
<dbReference type="EC" id="2.4.1.-" evidence="10"/>
<evidence type="ECO:0000256" key="3">
    <source>
        <dbReference type="ARBA" id="ARBA00022676"/>
    </source>
</evidence>
<keyword evidence="5" id="KW-0812">Transmembrane</keyword>
<proteinExistence type="inferred from homology"/>
<keyword evidence="7" id="KW-1133">Transmembrane helix</keyword>